<reference evidence="1" key="1">
    <citation type="journal article" date="2006" name="Science">
        <title>Genomic islands and the ecology and evolution of Prochlorococcus.</title>
        <authorList>
            <person name="Coleman M.L."/>
            <person name="Sullivan M.B."/>
            <person name="Martiny A.C."/>
            <person name="Steglich C."/>
            <person name="Barry K."/>
            <person name="Delong E.F."/>
            <person name="Chisholm S.W."/>
        </authorList>
    </citation>
    <scope>NUCLEOTIDE SEQUENCE</scope>
</reference>
<dbReference type="AlphaFoldDB" id="Q1PL24"/>
<sequence length="134" mass="15660">MKSLMLATFLWTLIFPSNVLSNSKIDYLFCKRLENEVSKNLLSRNKIFIPSFFGKLINEEIVLREIVSKTLTKELEVKNNGILTSSKCLFLYSLEKFGGKSVSKKYEEIVFKKFQDITDNFKTFINEDIIDQIR</sequence>
<evidence type="ECO:0000313" key="1">
    <source>
        <dbReference type="EMBL" id="ABE10890.1"/>
    </source>
</evidence>
<reference evidence="1" key="2">
    <citation type="submission" date="2006-04" db="EMBL/GenBank/DDBJ databases">
        <title>Sequencing of the draft fosmids and assembly of Prochlorococcus marinus environmental genome fragment.</title>
        <authorList>
            <consortium name="US DOE Joint Genome Institute (JGI)"/>
            <person name="Copeland A."/>
            <person name="Lucas S."/>
            <person name="Lapidus A."/>
            <person name="Barry K."/>
            <person name="Detter J.C."/>
            <person name="Glavina T."/>
            <person name="Hammon N."/>
            <person name="Israni S."/>
            <person name="Richardson P."/>
        </authorList>
    </citation>
    <scope>NUCLEOTIDE SEQUENCE</scope>
</reference>
<name>Q1PL24_PROMR</name>
<organism evidence="1">
    <name type="scientific">uncultured Prochlorococcus marinus clone ASNC2259</name>
    <dbReference type="NCBI Taxonomy" id="379367"/>
    <lineage>
        <taxon>Bacteria</taxon>
        <taxon>Bacillati</taxon>
        <taxon>Cyanobacteriota</taxon>
        <taxon>Cyanophyceae</taxon>
        <taxon>Synechococcales</taxon>
        <taxon>Prochlorococcaceae</taxon>
        <taxon>Prochlorococcus</taxon>
    </lineage>
</organism>
<dbReference type="EMBL" id="DQ366715">
    <property type="protein sequence ID" value="ABE10890.1"/>
    <property type="molecule type" value="Genomic_DNA"/>
</dbReference>
<accession>Q1PL24</accession>
<protein>
    <submittedName>
        <fullName evidence="1">Uncharacterized protein</fullName>
    </submittedName>
</protein>
<gene>
    <name evidence="1" type="ORF">ASNC2259_0004</name>
</gene>
<proteinExistence type="predicted"/>